<feature type="region of interest" description="Disordered" evidence="1">
    <location>
        <begin position="79"/>
        <end position="127"/>
    </location>
</feature>
<feature type="compositionally biased region" description="Low complexity" evidence="1">
    <location>
        <begin position="79"/>
        <end position="126"/>
    </location>
</feature>
<sequence length="309" mass="33221">MKLFTLKKVAAGAALLSLFACGEDSSSGSKDQDIFSTKDDLPECTEKIAGDTLYVESDSADYFCEDGKWILVGDTTGTDTSATDTSDVSSSSGKKPSSSSAADTILSSSSTKESSSSATVSSSSATPREYIKQCPNDTISNSSFYIEGDSVVVEKFQQASYYSAFIGNAYQTDIKEMIEQAALMESTLNDTTKVCEESDEDATSILCDIVKNGGHISLSIDSTKAYGPWAVTRIKMPNSPANISAITQYLTKDGEDQLCNVYKVNLYGCLDQTIAPQPKARLWSNGPGSPDEKLNLELQFAYQNYIVDP</sequence>
<protein>
    <recommendedName>
        <fullName evidence="5">Lipoprotein</fullName>
    </recommendedName>
</protein>
<keyword evidence="4" id="KW-1185">Reference proteome</keyword>
<gene>
    <name evidence="3" type="ORF">BGX16_1518</name>
</gene>
<feature type="signal peptide" evidence="2">
    <location>
        <begin position="1"/>
        <end position="22"/>
    </location>
</feature>
<dbReference type="Proteomes" id="UP000231134">
    <property type="component" value="Unassembled WGS sequence"/>
</dbReference>
<dbReference type="EMBL" id="PGEX01000001">
    <property type="protein sequence ID" value="PJJ41540.1"/>
    <property type="molecule type" value="Genomic_DNA"/>
</dbReference>
<feature type="chain" id="PRO_5014967756" description="Lipoprotein" evidence="2">
    <location>
        <begin position="23"/>
        <end position="309"/>
    </location>
</feature>
<accession>A0A2M9A741</accession>
<keyword evidence="2" id="KW-0732">Signal</keyword>
<organism evidence="3 4">
    <name type="scientific">Hallerella succinigenes</name>
    <dbReference type="NCBI Taxonomy" id="1896222"/>
    <lineage>
        <taxon>Bacteria</taxon>
        <taxon>Pseudomonadati</taxon>
        <taxon>Fibrobacterota</taxon>
        <taxon>Fibrobacteria</taxon>
        <taxon>Fibrobacterales</taxon>
        <taxon>Fibrobacteraceae</taxon>
        <taxon>Hallerella</taxon>
    </lineage>
</organism>
<comment type="caution">
    <text evidence="3">The sequence shown here is derived from an EMBL/GenBank/DDBJ whole genome shotgun (WGS) entry which is preliminary data.</text>
</comment>
<dbReference type="OrthoDB" id="9760902at2"/>
<dbReference type="PROSITE" id="PS51257">
    <property type="entry name" value="PROKAR_LIPOPROTEIN"/>
    <property type="match status" value="1"/>
</dbReference>
<dbReference type="AlphaFoldDB" id="A0A2M9A741"/>
<reference evidence="3 4" key="1">
    <citation type="submission" date="2017-11" db="EMBL/GenBank/DDBJ databases">
        <title>Animal gut microbial communities from fecal samples from Wisconsin, USA.</title>
        <authorList>
            <person name="Neumann A."/>
        </authorList>
    </citation>
    <scope>NUCLEOTIDE SEQUENCE [LARGE SCALE GENOMIC DNA]</scope>
    <source>
        <strain evidence="3 4">UWS3</strain>
    </source>
</reference>
<evidence type="ECO:0000313" key="3">
    <source>
        <dbReference type="EMBL" id="PJJ41540.1"/>
    </source>
</evidence>
<evidence type="ECO:0000313" key="4">
    <source>
        <dbReference type="Proteomes" id="UP000231134"/>
    </source>
</evidence>
<evidence type="ECO:0000256" key="1">
    <source>
        <dbReference type="SAM" id="MobiDB-lite"/>
    </source>
</evidence>
<evidence type="ECO:0008006" key="5">
    <source>
        <dbReference type="Google" id="ProtNLM"/>
    </source>
</evidence>
<dbReference type="RefSeq" id="WP_100425500.1">
    <property type="nucleotide sequence ID" value="NZ_PGEX01000001.1"/>
</dbReference>
<proteinExistence type="predicted"/>
<evidence type="ECO:0000256" key="2">
    <source>
        <dbReference type="SAM" id="SignalP"/>
    </source>
</evidence>
<name>A0A2M9A741_9BACT</name>